<dbReference type="Gene3D" id="3.30.930.30">
    <property type="match status" value="1"/>
</dbReference>
<dbReference type="Proteomes" id="UP000027980">
    <property type="component" value="Plasmid pT1"/>
</dbReference>
<feature type="region of interest" description="Disordered" evidence="3">
    <location>
        <begin position="669"/>
        <end position="693"/>
    </location>
</feature>
<sequence length="693" mass="81564">MAIYHFNGQIIGRISKNGQPKSPVSSAAYRSGEKLHDELENKKWDYVREVKPETHILAPSHAPNWVNDREKLWNEVNKIEKNYNAQLAREFNIGLPLELRHEQQRELSLEFCEEAFVNRGMVADIAIHRDDDNNPHFHVMLPTRPFNEDGSWGIKAKREYIYDKDGNHVLDKEGKKSFRKVPTTDWDSKEVFLSWRKLWADKTNEYLLKNGIKEKISHLSNKDRGIESLPTIHEGYAARQRVREGKESDRINTNKKIKEHNKIVSDLKKHKEKKSVREYQNKFARKFSPTEKRILSTVAKELKMFVNVESIEERKQQLKQWKRSIQFRKDSETKLSQLERIEKEEILVSEALEVFETEANRFLDKHYFDLDYSEFSTHEKIAVVENTIVNNRILSLDQINEIKTELESENILKEINHIIKDRFAFTLTVKEEYKKQSTVVDKAREILKLSESPTDKELNKAKLANPEAYKLYVIYSNKKDNTLKAYALMHQFYDLEIRKNYPEINIENMSLEQKELLVVGTEYYEKPITLESIPVLRRYSTEDQVNIIRILTNTHGSDWETRLHNKAKYPNFQFDNPRFLLLFKDECLRNIKELPDDERQLLQIINPDIKAHDNLSREFNIQSLNSDINKEINEFTMDLTKAANTINGFTGGLFQGLLESRNFDSKKQFEEDLESKSKSKTKKRNIHSSGPSL</sequence>
<feature type="domain" description="MobA/MobL protein" evidence="4">
    <location>
        <begin position="21"/>
        <end position="240"/>
    </location>
</feature>
<keyword evidence="6" id="KW-0614">Plasmid</keyword>
<organism evidence="6 7">
    <name type="scientific">Terribacillus saccharophilus</name>
    <dbReference type="NCBI Taxonomy" id="361277"/>
    <lineage>
        <taxon>Bacteria</taxon>
        <taxon>Bacillati</taxon>
        <taxon>Bacillota</taxon>
        <taxon>Bacilli</taxon>
        <taxon>Bacillales</taxon>
        <taxon>Bacillaceae</taxon>
        <taxon>Terribacillus</taxon>
    </lineage>
</organism>
<dbReference type="Gene3D" id="1.20.58.1730">
    <property type="match status" value="1"/>
</dbReference>
<evidence type="ECO:0000256" key="1">
    <source>
        <dbReference type="ARBA" id="ARBA00010873"/>
    </source>
</evidence>
<gene>
    <name evidence="6" type="ORF">GZ22_18485</name>
</gene>
<evidence type="ECO:0000313" key="7">
    <source>
        <dbReference type="Proteomes" id="UP000027980"/>
    </source>
</evidence>
<evidence type="ECO:0000313" key="6">
    <source>
        <dbReference type="EMBL" id="AIF68415.1"/>
    </source>
</evidence>
<evidence type="ECO:0008006" key="8">
    <source>
        <dbReference type="Google" id="ProtNLM"/>
    </source>
</evidence>
<dbReference type="NCBIfam" id="NF041496">
    <property type="entry name" value="MobQ"/>
    <property type="match status" value="1"/>
</dbReference>
<dbReference type="HOGENOM" id="CLU_414904_0_0_9"/>
<feature type="domain" description="Nicking enzyme C-terminal middle helical" evidence="5">
    <location>
        <begin position="286"/>
        <end position="393"/>
    </location>
</feature>
<proteinExistence type="inferred from homology"/>
<dbReference type="AlphaFoldDB" id="A0A075LNX4"/>
<name>A0A075LNX4_9BACI</name>
<dbReference type="InterPro" id="IPR040834">
    <property type="entry name" value="NES_C_h"/>
</dbReference>
<dbReference type="KEGG" id="tap:GZ22_18485"/>
<dbReference type="EMBL" id="CP008877">
    <property type="protein sequence ID" value="AIF68415.1"/>
    <property type="molecule type" value="Genomic_DNA"/>
</dbReference>
<reference evidence="6 7" key="1">
    <citation type="submission" date="2014-07" db="EMBL/GenBank/DDBJ databases">
        <title>Complete genome sequence of a moderately halophilic bacterium Terribacillus aidingensis MP602, isolated from Cryptomeria fortunei in Tianmu mountain in China.</title>
        <authorList>
            <person name="Wang Y."/>
            <person name="Lu P."/>
            <person name="Zhang L."/>
        </authorList>
    </citation>
    <scope>NUCLEOTIDE SEQUENCE [LARGE SCALE GENOMIC DNA]</scope>
    <source>
        <strain evidence="6 7">MP602</strain>
        <plasmid evidence="6 7">pT1</plasmid>
    </source>
</reference>
<dbReference type="Pfam" id="PF18208">
    <property type="entry name" value="NES_C_h"/>
    <property type="match status" value="1"/>
</dbReference>
<accession>A0A075LNX4</accession>
<geneLocation type="plasmid" evidence="6 7">
    <name>pT1</name>
</geneLocation>
<dbReference type="RefSeq" id="WP_041592332.1">
    <property type="nucleotide sequence ID" value="NZ_CP008877.1"/>
</dbReference>
<dbReference type="GeneID" id="34223461"/>
<dbReference type="InterPro" id="IPR005053">
    <property type="entry name" value="MobA_MobL"/>
</dbReference>
<evidence type="ECO:0000256" key="2">
    <source>
        <dbReference type="ARBA" id="ARBA00022971"/>
    </source>
</evidence>
<evidence type="ECO:0000259" key="4">
    <source>
        <dbReference type="Pfam" id="PF03389"/>
    </source>
</evidence>
<evidence type="ECO:0000259" key="5">
    <source>
        <dbReference type="Pfam" id="PF18208"/>
    </source>
</evidence>
<evidence type="ECO:0000256" key="3">
    <source>
        <dbReference type="SAM" id="MobiDB-lite"/>
    </source>
</evidence>
<protein>
    <recommendedName>
        <fullName evidence="8">MobA/MobL protein domain-containing protein</fullName>
    </recommendedName>
</protein>
<dbReference type="Pfam" id="PF03389">
    <property type="entry name" value="MobA_MobL"/>
    <property type="match status" value="1"/>
</dbReference>
<keyword evidence="2" id="KW-0184">Conjugation</keyword>
<comment type="similarity">
    <text evidence="1">Belongs to the MobA/MobL family.</text>
</comment>